<dbReference type="EMBL" id="MFAZ01000018">
    <property type="protein sequence ID" value="OGD87201.1"/>
    <property type="molecule type" value="Genomic_DNA"/>
</dbReference>
<protein>
    <submittedName>
        <fullName evidence="1">Uncharacterized protein</fullName>
    </submittedName>
</protein>
<dbReference type="Proteomes" id="UP000179102">
    <property type="component" value="Unassembled WGS sequence"/>
</dbReference>
<reference evidence="1 2" key="1">
    <citation type="journal article" date="2016" name="Nat. Commun.">
        <title>Thousands of microbial genomes shed light on interconnected biogeochemical processes in an aquifer system.</title>
        <authorList>
            <person name="Anantharaman K."/>
            <person name="Brown C.T."/>
            <person name="Hug L.A."/>
            <person name="Sharon I."/>
            <person name="Castelle C.J."/>
            <person name="Probst A.J."/>
            <person name="Thomas B.C."/>
            <person name="Singh A."/>
            <person name="Wilkins M.J."/>
            <person name="Karaoz U."/>
            <person name="Brodie E.L."/>
            <person name="Williams K.H."/>
            <person name="Hubbard S.S."/>
            <person name="Banfield J.F."/>
        </authorList>
    </citation>
    <scope>NUCLEOTIDE SEQUENCE [LARGE SCALE GENOMIC DNA]</scope>
</reference>
<name>A0A1F5G5R6_9BACT</name>
<dbReference type="STRING" id="1797711.A2870_03570"/>
<evidence type="ECO:0000313" key="2">
    <source>
        <dbReference type="Proteomes" id="UP000179102"/>
    </source>
</evidence>
<proteinExistence type="predicted"/>
<accession>A0A1F5G5R6</accession>
<dbReference type="AlphaFoldDB" id="A0A1F5G5R6"/>
<comment type="caution">
    <text evidence="1">The sequence shown here is derived from an EMBL/GenBank/DDBJ whole genome shotgun (WGS) entry which is preliminary data.</text>
</comment>
<organism evidence="1 2">
    <name type="scientific">Candidatus Curtissbacteria bacterium RIFCSPHIGHO2_01_FULL_41_11</name>
    <dbReference type="NCBI Taxonomy" id="1797711"/>
    <lineage>
        <taxon>Bacteria</taxon>
        <taxon>Candidatus Curtissiibacteriota</taxon>
    </lineage>
</organism>
<gene>
    <name evidence="1" type="ORF">A2870_03570</name>
</gene>
<evidence type="ECO:0000313" key="1">
    <source>
        <dbReference type="EMBL" id="OGD87201.1"/>
    </source>
</evidence>
<sequence>MKEERDNSKDGLTDGAKKLFADLIEWGETEAIPELKPYVHDFADLLEREIIVLGLSEDHSDQFLLVGVGDSKDIKTGKTKIYIAVHPRYGQMNLHALGYASQSDLKAAFGMLIAHTLDLYEDLKDEGVNL</sequence>